<comment type="similarity">
    <text evidence="3">Belongs to the TRAFAC class YlqF/YawG GTPase family. RsgA subfamily.</text>
</comment>
<dbReference type="Gene3D" id="1.10.40.50">
    <property type="entry name" value="Probable gtpase engc, domain 3"/>
    <property type="match status" value="1"/>
</dbReference>
<dbReference type="InterPro" id="IPR012340">
    <property type="entry name" value="NA-bd_OB-fold"/>
</dbReference>
<keyword evidence="7" id="KW-1185">Reference proteome</keyword>
<keyword evidence="3" id="KW-0699">rRNA-binding</keyword>
<dbReference type="Gene3D" id="2.40.50.140">
    <property type="entry name" value="Nucleic acid-binding proteins"/>
    <property type="match status" value="1"/>
</dbReference>
<keyword evidence="3" id="KW-0690">Ribosome biogenesis</keyword>
<dbReference type="HAMAP" id="MF_01820">
    <property type="entry name" value="GTPase_RsgA"/>
    <property type="match status" value="1"/>
</dbReference>
<feature type="binding site" evidence="3">
    <location>
        <begin position="162"/>
        <end position="165"/>
    </location>
    <ligand>
        <name>GTP</name>
        <dbReference type="ChEBI" id="CHEBI:37565"/>
    </ligand>
</feature>
<evidence type="ECO:0000313" key="6">
    <source>
        <dbReference type="EMBL" id="RVU30117.1"/>
    </source>
</evidence>
<dbReference type="PROSITE" id="PS51721">
    <property type="entry name" value="G_CP"/>
    <property type="match status" value="1"/>
</dbReference>
<feature type="binding site" evidence="3">
    <location>
        <position position="305"/>
    </location>
    <ligand>
        <name>Zn(2+)</name>
        <dbReference type="ChEBI" id="CHEBI:29105"/>
    </ligand>
</feature>
<dbReference type="InterPro" id="IPR030378">
    <property type="entry name" value="G_CP_dom"/>
</dbReference>
<keyword evidence="2 3" id="KW-0342">GTP-binding</keyword>
<feature type="binding site" evidence="3">
    <location>
        <begin position="216"/>
        <end position="224"/>
    </location>
    <ligand>
        <name>GTP</name>
        <dbReference type="ChEBI" id="CHEBI:37565"/>
    </ligand>
</feature>
<dbReference type="InterPro" id="IPR010914">
    <property type="entry name" value="RsgA_GTPase_dom"/>
</dbReference>
<dbReference type="GO" id="GO:0046872">
    <property type="term" value="F:metal ion binding"/>
    <property type="evidence" value="ECO:0007669"/>
    <property type="project" value="UniProtKB-KW"/>
</dbReference>
<dbReference type="NCBIfam" id="NF008931">
    <property type="entry name" value="PRK12288.1"/>
    <property type="match status" value="1"/>
</dbReference>
<evidence type="ECO:0000259" key="4">
    <source>
        <dbReference type="PROSITE" id="PS50936"/>
    </source>
</evidence>
<keyword evidence="1 3" id="KW-0547">Nucleotide-binding</keyword>
<gene>
    <name evidence="3 6" type="primary">rsgA</name>
    <name evidence="6" type="ORF">EOE65_13795</name>
</gene>
<proteinExistence type="inferred from homology"/>
<feature type="binding site" evidence="3">
    <location>
        <position position="311"/>
    </location>
    <ligand>
        <name>Zn(2+)</name>
        <dbReference type="ChEBI" id="CHEBI:29105"/>
    </ligand>
</feature>
<dbReference type="PROSITE" id="PS50936">
    <property type="entry name" value="ENGC_GTPASE"/>
    <property type="match status" value="1"/>
</dbReference>
<keyword evidence="3" id="KW-0694">RNA-binding</keyword>
<evidence type="ECO:0000256" key="2">
    <source>
        <dbReference type="ARBA" id="ARBA00023134"/>
    </source>
</evidence>
<dbReference type="InterPro" id="IPR004881">
    <property type="entry name" value="Ribosome_biogen_GTPase_RsgA"/>
</dbReference>
<dbReference type="GO" id="GO:0042274">
    <property type="term" value="P:ribosomal small subunit biogenesis"/>
    <property type="evidence" value="ECO:0007669"/>
    <property type="project" value="UniProtKB-UniRule"/>
</dbReference>
<dbReference type="CDD" id="cd01854">
    <property type="entry name" value="YjeQ_EngC"/>
    <property type="match status" value="1"/>
</dbReference>
<feature type="binding site" evidence="3">
    <location>
        <position position="298"/>
    </location>
    <ligand>
        <name>Zn(2+)</name>
        <dbReference type="ChEBI" id="CHEBI:29105"/>
    </ligand>
</feature>
<dbReference type="Gene3D" id="3.40.50.300">
    <property type="entry name" value="P-loop containing nucleotide triphosphate hydrolases"/>
    <property type="match status" value="1"/>
</dbReference>
<comment type="subunit">
    <text evidence="3">Monomer. Associates with 30S ribosomal subunit, binds 16S rRNA.</text>
</comment>
<protein>
    <recommendedName>
        <fullName evidence="3">Small ribosomal subunit biogenesis GTPase RsgA</fullName>
        <ecNumber evidence="3">3.6.1.-</ecNumber>
    </recommendedName>
</protein>
<keyword evidence="3" id="KW-0963">Cytoplasm</keyword>
<keyword evidence="3" id="KW-0479">Metal-binding</keyword>
<dbReference type="GO" id="GO:0019843">
    <property type="term" value="F:rRNA binding"/>
    <property type="evidence" value="ECO:0007669"/>
    <property type="project" value="UniProtKB-KW"/>
</dbReference>
<dbReference type="RefSeq" id="WP_127694901.1">
    <property type="nucleotide sequence ID" value="NZ_SACQ01000006.1"/>
</dbReference>
<evidence type="ECO:0000259" key="5">
    <source>
        <dbReference type="PROSITE" id="PS51721"/>
    </source>
</evidence>
<comment type="function">
    <text evidence="3">One of several proteins that assist in the late maturation steps of the functional core of the 30S ribosomal subunit. Helps release RbfA from mature subunits. May play a role in the assembly of ribosomal proteins into the subunit. Circularly permuted GTPase that catalyzes slow GTP hydrolysis, GTPase activity is stimulated by the 30S ribosomal subunit.</text>
</comment>
<feature type="domain" description="EngC GTPase" evidence="4">
    <location>
        <begin position="123"/>
        <end position="272"/>
    </location>
</feature>
<evidence type="ECO:0000256" key="3">
    <source>
        <dbReference type="HAMAP-Rule" id="MF_01820"/>
    </source>
</evidence>
<sequence>MAKRKLTRRQAWRIEKIQEERTKRASRKDAQLDQQLEGGDLGPEQEGLIISHFGKQVDVEVLAGGSTGEIVRCHMRTNLGQLVTGDRVVWRAGVDHGVVVAKLPRASELIRPTNHGDLKPVAANIDQIIITFSVEPMPFANLIDRYLVAAEISGITPVLLLNKTDLIDADNREYIEGLIERYESIGYQVITVSTVQKDGLSQLLAALDNKISVFVGQSGVGKSSLINELLPGVDIKVGALSEQTRKGRHTTTTARLFHFPKGGDLIDSPGIREFALWHIEPERLLEGFIEFRPFIGHCKFRDCKHEQEPGCAILKAIEEGHVSPSRMDSYQRILGSLLEQP</sequence>
<accession>A0A437Q6K7</accession>
<dbReference type="GO" id="GO:0003924">
    <property type="term" value="F:GTPase activity"/>
    <property type="evidence" value="ECO:0007669"/>
    <property type="project" value="UniProtKB-UniRule"/>
</dbReference>
<evidence type="ECO:0000313" key="7">
    <source>
        <dbReference type="Proteomes" id="UP000282818"/>
    </source>
</evidence>
<dbReference type="EMBL" id="SACQ01000006">
    <property type="protein sequence ID" value="RVU30117.1"/>
    <property type="molecule type" value="Genomic_DNA"/>
</dbReference>
<comment type="subcellular location">
    <subcellularLocation>
        <location evidence="3">Cytoplasm</location>
    </subcellularLocation>
</comment>
<name>A0A437Q6K7_9GAMM</name>
<organism evidence="6 7">
    <name type="scientific">Neptunomonas marina</name>
    <dbReference type="NCBI Taxonomy" id="1815562"/>
    <lineage>
        <taxon>Bacteria</taxon>
        <taxon>Pseudomonadati</taxon>
        <taxon>Pseudomonadota</taxon>
        <taxon>Gammaproteobacteria</taxon>
        <taxon>Oceanospirillales</taxon>
        <taxon>Oceanospirillaceae</taxon>
        <taxon>Neptunomonas</taxon>
    </lineage>
</organism>
<feature type="binding site" evidence="3">
    <location>
        <position position="303"/>
    </location>
    <ligand>
        <name>Zn(2+)</name>
        <dbReference type="ChEBI" id="CHEBI:29105"/>
    </ligand>
</feature>
<keyword evidence="3" id="KW-0378">Hydrolase</keyword>
<dbReference type="PANTHER" id="PTHR32120">
    <property type="entry name" value="SMALL RIBOSOMAL SUBUNIT BIOGENESIS GTPASE RSGA"/>
    <property type="match status" value="1"/>
</dbReference>
<dbReference type="EC" id="3.6.1.-" evidence="3"/>
<dbReference type="Proteomes" id="UP000282818">
    <property type="component" value="Unassembled WGS sequence"/>
</dbReference>
<dbReference type="PANTHER" id="PTHR32120:SF11">
    <property type="entry name" value="SMALL RIBOSOMAL SUBUNIT BIOGENESIS GTPASE RSGA 1, MITOCHONDRIAL-RELATED"/>
    <property type="match status" value="1"/>
</dbReference>
<comment type="caution">
    <text evidence="6">The sequence shown here is derived from an EMBL/GenBank/DDBJ whole genome shotgun (WGS) entry which is preliminary data.</text>
</comment>
<dbReference type="Pfam" id="PF03193">
    <property type="entry name" value="RsgA_GTPase"/>
    <property type="match status" value="1"/>
</dbReference>
<comment type="cofactor">
    <cofactor evidence="3">
        <name>Zn(2+)</name>
        <dbReference type="ChEBI" id="CHEBI:29105"/>
    </cofactor>
    <text evidence="3">Binds 1 zinc ion per subunit.</text>
</comment>
<dbReference type="GO" id="GO:0005525">
    <property type="term" value="F:GTP binding"/>
    <property type="evidence" value="ECO:0007669"/>
    <property type="project" value="UniProtKB-UniRule"/>
</dbReference>
<dbReference type="GO" id="GO:0005737">
    <property type="term" value="C:cytoplasm"/>
    <property type="evidence" value="ECO:0007669"/>
    <property type="project" value="UniProtKB-SubCell"/>
</dbReference>
<dbReference type="AlphaFoldDB" id="A0A437Q6K7"/>
<dbReference type="NCBIfam" id="TIGR00157">
    <property type="entry name" value="ribosome small subunit-dependent GTPase A"/>
    <property type="match status" value="1"/>
</dbReference>
<keyword evidence="3" id="KW-0862">Zinc</keyword>
<reference evidence="6 7" key="1">
    <citation type="submission" date="2019-01" db="EMBL/GenBank/DDBJ databases">
        <authorList>
            <person name="Chen W.-M."/>
        </authorList>
    </citation>
    <scope>NUCLEOTIDE SEQUENCE [LARGE SCALE GENOMIC DNA]</scope>
    <source>
        <strain evidence="6 7">HPM-16</strain>
    </source>
</reference>
<feature type="domain" description="CP-type G" evidence="5">
    <location>
        <begin position="115"/>
        <end position="274"/>
    </location>
</feature>
<dbReference type="SUPFAM" id="SSF52540">
    <property type="entry name" value="P-loop containing nucleoside triphosphate hydrolases"/>
    <property type="match status" value="1"/>
</dbReference>
<dbReference type="InterPro" id="IPR027417">
    <property type="entry name" value="P-loop_NTPase"/>
</dbReference>
<evidence type="ECO:0000256" key="1">
    <source>
        <dbReference type="ARBA" id="ARBA00022741"/>
    </source>
</evidence>